<feature type="compositionally biased region" description="Polar residues" evidence="1">
    <location>
        <begin position="157"/>
        <end position="168"/>
    </location>
</feature>
<dbReference type="GeneID" id="90541622"/>
<feature type="chain" id="PRO_5043567797" evidence="2">
    <location>
        <begin position="17"/>
        <end position="202"/>
    </location>
</feature>
<keyword evidence="2" id="KW-0732">Signal</keyword>
<dbReference type="Proteomes" id="UP001334084">
    <property type="component" value="Chromosome 6"/>
</dbReference>
<keyword evidence="4" id="KW-1185">Reference proteome</keyword>
<feature type="compositionally biased region" description="Polar residues" evidence="1">
    <location>
        <begin position="176"/>
        <end position="187"/>
    </location>
</feature>
<dbReference type="EMBL" id="CP142731">
    <property type="protein sequence ID" value="WUR03806.1"/>
    <property type="molecule type" value="Genomic_DNA"/>
</dbReference>
<evidence type="ECO:0000256" key="1">
    <source>
        <dbReference type="SAM" id="MobiDB-lite"/>
    </source>
</evidence>
<evidence type="ECO:0000313" key="3">
    <source>
        <dbReference type="EMBL" id="WUR03806.1"/>
    </source>
</evidence>
<proteinExistence type="predicted"/>
<gene>
    <name evidence="3" type="ORF">VNE69_06125</name>
</gene>
<accession>A0AAX4JCW9</accession>
<protein>
    <submittedName>
        <fullName evidence="3">Uncharacterized protein</fullName>
    </submittedName>
</protein>
<evidence type="ECO:0000313" key="4">
    <source>
        <dbReference type="Proteomes" id="UP001334084"/>
    </source>
</evidence>
<organism evidence="3 4">
    <name type="scientific">Vairimorpha necatrix</name>
    <dbReference type="NCBI Taxonomy" id="6039"/>
    <lineage>
        <taxon>Eukaryota</taxon>
        <taxon>Fungi</taxon>
        <taxon>Fungi incertae sedis</taxon>
        <taxon>Microsporidia</taxon>
        <taxon>Nosematidae</taxon>
        <taxon>Vairimorpha</taxon>
    </lineage>
</organism>
<dbReference type="RefSeq" id="XP_065329951.1">
    <property type="nucleotide sequence ID" value="XM_065473879.1"/>
</dbReference>
<feature type="signal peptide" evidence="2">
    <location>
        <begin position="1"/>
        <end position="16"/>
    </location>
</feature>
<name>A0AAX4JCW9_9MICR</name>
<sequence>MYKISSLLFILKNISANTCSVSEEDRNRSFLFGRSTTQKLQDQTFRDDTCPTGDRINEELLLNSTKENELGGMKSKLCGGTEPSQEESVKKASLMGFGESKKSELLGCGNAAPASEEEIKRANLCGISFSKSEDDKEKAKLLGSGNTAAASEEENVSSKLLGSGNTAAASEEENVSSKLLGSGNTAAASEEENWHYCTCIGR</sequence>
<reference evidence="3" key="1">
    <citation type="journal article" date="2024" name="BMC Genomics">
        <title>Functional annotation of a divergent genome using sequence and structure-based similarity.</title>
        <authorList>
            <person name="Svedberg D."/>
            <person name="Winiger R.R."/>
            <person name="Berg A."/>
            <person name="Sharma H."/>
            <person name="Tellgren-Roth C."/>
            <person name="Debrunner-Vossbrinck B.A."/>
            <person name="Vossbrinck C.R."/>
            <person name="Barandun J."/>
        </authorList>
    </citation>
    <scope>NUCLEOTIDE SEQUENCE</scope>
    <source>
        <strain evidence="3">Illinois isolate</strain>
    </source>
</reference>
<dbReference type="AlphaFoldDB" id="A0AAX4JCW9"/>
<evidence type="ECO:0000256" key="2">
    <source>
        <dbReference type="SAM" id="SignalP"/>
    </source>
</evidence>
<feature type="region of interest" description="Disordered" evidence="1">
    <location>
        <begin position="145"/>
        <end position="187"/>
    </location>
</feature>